<evidence type="ECO:0000259" key="1">
    <source>
        <dbReference type="PROSITE" id="PS51186"/>
    </source>
</evidence>
<dbReference type="Proteomes" id="UP000770015">
    <property type="component" value="Unassembled WGS sequence"/>
</dbReference>
<evidence type="ECO:0000313" key="2">
    <source>
        <dbReference type="EMBL" id="KAH6683604.1"/>
    </source>
</evidence>
<dbReference type="PANTHER" id="PTHR42791:SF2">
    <property type="entry name" value="N-ACETYLTRANSFERASE DOMAIN-CONTAINING PROTEIN"/>
    <property type="match status" value="1"/>
</dbReference>
<accession>A0A9P8V6B4</accession>
<dbReference type="Pfam" id="PF00583">
    <property type="entry name" value="Acetyltransf_1"/>
    <property type="match status" value="1"/>
</dbReference>
<dbReference type="SUPFAM" id="SSF55729">
    <property type="entry name" value="Acyl-CoA N-acyltransferases (Nat)"/>
    <property type="match status" value="1"/>
</dbReference>
<organism evidence="2 3">
    <name type="scientific">Plectosphaerella plurivora</name>
    <dbReference type="NCBI Taxonomy" id="936078"/>
    <lineage>
        <taxon>Eukaryota</taxon>
        <taxon>Fungi</taxon>
        <taxon>Dikarya</taxon>
        <taxon>Ascomycota</taxon>
        <taxon>Pezizomycotina</taxon>
        <taxon>Sordariomycetes</taxon>
        <taxon>Hypocreomycetidae</taxon>
        <taxon>Glomerellales</taxon>
        <taxon>Plectosphaerellaceae</taxon>
        <taxon>Plectosphaerella</taxon>
    </lineage>
</organism>
<dbReference type="PROSITE" id="PS51186">
    <property type="entry name" value="GNAT"/>
    <property type="match status" value="1"/>
</dbReference>
<protein>
    <recommendedName>
        <fullName evidence="1">N-acetyltransferase domain-containing protein</fullName>
    </recommendedName>
</protein>
<feature type="domain" description="N-acetyltransferase" evidence="1">
    <location>
        <begin position="86"/>
        <end position="228"/>
    </location>
</feature>
<dbReference type="InterPro" id="IPR052523">
    <property type="entry name" value="Trichothecene_AcTrans"/>
</dbReference>
<dbReference type="InterPro" id="IPR000182">
    <property type="entry name" value="GNAT_dom"/>
</dbReference>
<dbReference type="CDD" id="cd04301">
    <property type="entry name" value="NAT_SF"/>
    <property type="match status" value="1"/>
</dbReference>
<keyword evidence="3" id="KW-1185">Reference proteome</keyword>
<dbReference type="EMBL" id="JAGSXJ010000017">
    <property type="protein sequence ID" value="KAH6683604.1"/>
    <property type="molecule type" value="Genomic_DNA"/>
</dbReference>
<dbReference type="OrthoDB" id="4738875at2759"/>
<evidence type="ECO:0000313" key="3">
    <source>
        <dbReference type="Proteomes" id="UP000770015"/>
    </source>
</evidence>
<name>A0A9P8V6B4_9PEZI</name>
<dbReference type="InterPro" id="IPR016181">
    <property type="entry name" value="Acyl_CoA_acyltransferase"/>
</dbReference>
<comment type="caution">
    <text evidence="2">The sequence shown here is derived from an EMBL/GenBank/DDBJ whole genome shotgun (WGS) entry which is preliminary data.</text>
</comment>
<proteinExistence type="predicted"/>
<dbReference type="PANTHER" id="PTHR42791">
    <property type="entry name" value="GNAT FAMILY ACETYLTRANSFERASE"/>
    <property type="match status" value="1"/>
</dbReference>
<reference evidence="2" key="1">
    <citation type="journal article" date="2021" name="Nat. Commun.">
        <title>Genetic determinants of endophytism in the Arabidopsis root mycobiome.</title>
        <authorList>
            <person name="Mesny F."/>
            <person name="Miyauchi S."/>
            <person name="Thiergart T."/>
            <person name="Pickel B."/>
            <person name="Atanasova L."/>
            <person name="Karlsson M."/>
            <person name="Huettel B."/>
            <person name="Barry K.W."/>
            <person name="Haridas S."/>
            <person name="Chen C."/>
            <person name="Bauer D."/>
            <person name="Andreopoulos W."/>
            <person name="Pangilinan J."/>
            <person name="LaButti K."/>
            <person name="Riley R."/>
            <person name="Lipzen A."/>
            <person name="Clum A."/>
            <person name="Drula E."/>
            <person name="Henrissat B."/>
            <person name="Kohler A."/>
            <person name="Grigoriev I.V."/>
            <person name="Martin F.M."/>
            <person name="Hacquard S."/>
        </authorList>
    </citation>
    <scope>NUCLEOTIDE SEQUENCE</scope>
    <source>
        <strain evidence="2">MPI-SDFR-AT-0117</strain>
    </source>
</reference>
<gene>
    <name evidence="2" type="ORF">F5X68DRAFT_263009</name>
</gene>
<dbReference type="AlphaFoldDB" id="A0A9P8V6B4"/>
<dbReference type="Gene3D" id="3.40.630.30">
    <property type="match status" value="1"/>
</dbReference>
<sequence length="254" mass="28164">MYPDHQPARIRRATLEDIETMADVVLASLASGPSWRSLVPAGFQKDPTYRQYARDILMKHLAPENFDSLVLVAESPCKGVYTIVSVAIWNTAHSRYHEAWRMSSSTLCEVGDVVPDASPEAHDSVIDKLNALSAAISFSQKQHFEQFEPYVYLEVIATHPAYRGQGYAKALCAVGVDSAQKRSLAIAALTSSRDYIFFSGMSFRDLGCVTIRGADRPRDDCTLKAMILHPQQPKRRSSVVNSFLSYVSLSSLSQ</sequence>
<dbReference type="GO" id="GO:0016747">
    <property type="term" value="F:acyltransferase activity, transferring groups other than amino-acyl groups"/>
    <property type="evidence" value="ECO:0007669"/>
    <property type="project" value="InterPro"/>
</dbReference>